<sequence>MSKIMQIIEKETNGKSYHTYKYSYDSIGVPSIEYDDDPNKVMKWKDSAETIQHKKAVDLKPFADMIASKKQQLFKYFLDGSRHVFKVDDIAYNKQVYPVVAGQIGVGCCRREHKRMCKELFYRDLVLALPDKANSDGWDDDAVFSSLTKKLNDKCDVLKAFNLKFSAILKYSSSNKNVGKNANLENAAIAKVQDYMIEAEKRMVAELVKQRKLGQDAYLLKDGSLEYPKMATGDPNLRSLQQIKHNYNWVIGVSKSFNPELCFDHTGHPNSDYIANLPLYHRTPVARYETGRVGNDVQFGVWYIRLRDKRRTQTPFDGVVKVEKVMMDEEIDTGIDSEEIDVISANIINERNPTCYGTDKRWANHLYPVFLTESYVKSKYISTDMFLNLF</sequence>
<name>A0A9D1EZV2_9BACT</name>
<protein>
    <submittedName>
        <fullName evidence="1">Uncharacterized protein</fullName>
    </submittedName>
</protein>
<gene>
    <name evidence="1" type="ORF">IAC10_10070</name>
</gene>
<reference evidence="1" key="2">
    <citation type="journal article" date="2021" name="PeerJ">
        <title>Extensive microbial diversity within the chicken gut microbiome revealed by metagenomics and culture.</title>
        <authorList>
            <person name="Gilroy R."/>
            <person name="Ravi A."/>
            <person name="Getino M."/>
            <person name="Pursley I."/>
            <person name="Horton D.L."/>
            <person name="Alikhan N.F."/>
            <person name="Baker D."/>
            <person name="Gharbi K."/>
            <person name="Hall N."/>
            <person name="Watson M."/>
            <person name="Adriaenssens E.M."/>
            <person name="Foster-Nyarko E."/>
            <person name="Jarju S."/>
            <person name="Secka A."/>
            <person name="Antonio M."/>
            <person name="Oren A."/>
            <person name="Chaudhuri R.R."/>
            <person name="La Ragione R."/>
            <person name="Hildebrand F."/>
            <person name="Pallen M.J."/>
        </authorList>
    </citation>
    <scope>NUCLEOTIDE SEQUENCE</scope>
    <source>
        <strain evidence="1">6276</strain>
    </source>
</reference>
<proteinExistence type="predicted"/>
<dbReference type="AlphaFoldDB" id="A0A9D1EZV2"/>
<evidence type="ECO:0000313" key="1">
    <source>
        <dbReference type="EMBL" id="HIS36956.1"/>
    </source>
</evidence>
<accession>A0A9D1EZV2</accession>
<evidence type="ECO:0000313" key="2">
    <source>
        <dbReference type="Proteomes" id="UP000823928"/>
    </source>
</evidence>
<reference evidence="1" key="1">
    <citation type="submission" date="2020-10" db="EMBL/GenBank/DDBJ databases">
        <authorList>
            <person name="Gilroy R."/>
        </authorList>
    </citation>
    <scope>NUCLEOTIDE SEQUENCE</scope>
    <source>
        <strain evidence="1">6276</strain>
    </source>
</reference>
<dbReference type="Proteomes" id="UP000823928">
    <property type="component" value="Unassembled WGS sequence"/>
</dbReference>
<dbReference type="SUPFAM" id="SSF53098">
    <property type="entry name" value="Ribonuclease H-like"/>
    <property type="match status" value="1"/>
</dbReference>
<dbReference type="InterPro" id="IPR012337">
    <property type="entry name" value="RNaseH-like_sf"/>
</dbReference>
<comment type="caution">
    <text evidence="1">The sequence shown here is derived from an EMBL/GenBank/DDBJ whole genome shotgun (WGS) entry which is preliminary data.</text>
</comment>
<organism evidence="1 2">
    <name type="scientific">Candidatus Scatousia excrementigallinarum</name>
    <dbReference type="NCBI Taxonomy" id="2840935"/>
    <lineage>
        <taxon>Bacteria</taxon>
        <taxon>Candidatus Scatousia</taxon>
    </lineage>
</organism>
<dbReference type="EMBL" id="DVIU01000199">
    <property type="protein sequence ID" value="HIS36956.1"/>
    <property type="molecule type" value="Genomic_DNA"/>
</dbReference>